<evidence type="ECO:0000313" key="4">
    <source>
        <dbReference type="EMBL" id="BBB93199.1"/>
    </source>
</evidence>
<dbReference type="Pfam" id="PF02481">
    <property type="entry name" value="DNA_processg_A"/>
    <property type="match status" value="1"/>
</dbReference>
<dbReference type="KEGG" id="mana:MAMMFC1_03908"/>
<dbReference type="GO" id="GO:0009294">
    <property type="term" value="P:DNA-mediated transformation"/>
    <property type="evidence" value="ECO:0007669"/>
    <property type="project" value="InterPro"/>
</dbReference>
<dbReference type="InterPro" id="IPR003488">
    <property type="entry name" value="DprA"/>
</dbReference>
<proteinExistence type="inferred from homology"/>
<sequence>MENLYLAALQMVPGIGSSRIKSLEDYFGSARQAWLADRRDLFLSKCLDNNICNNLIGYRDKIDIYHLADQWDKQGIKICSLKDDNYPALLRNTFNPPQVLFYRGTLPANDKMIAVVGSRRASAYGKNIARLLAAELAGSGVGIVSGAARGIDSSAHQGALEKGYTVAVLGSGVDICYPPENAKMIARIEERGAVVSEYAPGTKASPGHFPARNRIINGMALGVIIVEAAERSGALITADFALEEGRDVFAVPGSVFSETSRGTHWLIKQGAKLVDTAGDVLKEYGWDEEQDDDNFSKPPELLEEEKIVYSLLNFELPMGIEEIVIKTKLSPSTVAYILMQLGLRGLTVEHSGQRYIRAAREGIR</sequence>
<dbReference type="Pfam" id="PF17782">
    <property type="entry name" value="WHD_DprA"/>
    <property type="match status" value="1"/>
</dbReference>
<dbReference type="Gene3D" id="1.10.10.10">
    <property type="entry name" value="Winged helix-like DNA-binding domain superfamily/Winged helix DNA-binding domain"/>
    <property type="match status" value="1"/>
</dbReference>
<evidence type="ECO:0000313" key="5">
    <source>
        <dbReference type="Proteomes" id="UP000276437"/>
    </source>
</evidence>
<evidence type="ECO:0000259" key="2">
    <source>
        <dbReference type="Pfam" id="PF02481"/>
    </source>
</evidence>
<dbReference type="NCBIfam" id="TIGR00732">
    <property type="entry name" value="dprA"/>
    <property type="match status" value="1"/>
</dbReference>
<dbReference type="Proteomes" id="UP000276437">
    <property type="component" value="Chromosome"/>
</dbReference>
<dbReference type="OrthoDB" id="9785707at2"/>
<name>A0A348AQ51_9FIRM</name>
<evidence type="ECO:0000259" key="3">
    <source>
        <dbReference type="Pfam" id="PF17782"/>
    </source>
</evidence>
<protein>
    <recommendedName>
        <fullName evidence="6">DprA winged helix domain-containing protein</fullName>
    </recommendedName>
</protein>
<dbReference type="SUPFAM" id="SSF102405">
    <property type="entry name" value="MCP/YpsA-like"/>
    <property type="match status" value="1"/>
</dbReference>
<dbReference type="AlphaFoldDB" id="A0A348AQ51"/>
<dbReference type="InterPro" id="IPR036388">
    <property type="entry name" value="WH-like_DNA-bd_sf"/>
</dbReference>
<evidence type="ECO:0008006" key="6">
    <source>
        <dbReference type="Google" id="ProtNLM"/>
    </source>
</evidence>
<dbReference type="Gene3D" id="3.40.50.450">
    <property type="match status" value="1"/>
</dbReference>
<dbReference type="InterPro" id="IPR041614">
    <property type="entry name" value="DprA_WH"/>
</dbReference>
<dbReference type="RefSeq" id="WP_126310059.1">
    <property type="nucleotide sequence ID" value="NZ_AP018449.1"/>
</dbReference>
<reference evidence="4 5" key="1">
    <citation type="journal article" date="2018" name="Int. J. Syst. Evol. Microbiol.">
        <title>Methylomusa anaerophila gen. nov., sp. nov., an anaerobic methanol-utilizing bacterium isolated from a microbial fuel cell.</title>
        <authorList>
            <person name="Amano N."/>
            <person name="Yamamuro A."/>
            <person name="Miyahara M."/>
            <person name="Kouzuma A."/>
            <person name="Abe T."/>
            <person name="Watanabe K."/>
        </authorList>
    </citation>
    <scope>NUCLEOTIDE SEQUENCE [LARGE SCALE GENOMIC DNA]</scope>
    <source>
        <strain evidence="4 5">MMFC1</strain>
    </source>
</reference>
<gene>
    <name evidence="4" type="ORF">MAMMFC1_03908</name>
</gene>
<keyword evidence="5" id="KW-1185">Reference proteome</keyword>
<dbReference type="EMBL" id="AP018449">
    <property type="protein sequence ID" value="BBB93199.1"/>
    <property type="molecule type" value="Genomic_DNA"/>
</dbReference>
<accession>A0A348AQ51</accession>
<feature type="domain" description="Smf/DprA SLOG" evidence="2">
    <location>
        <begin position="78"/>
        <end position="284"/>
    </location>
</feature>
<organism evidence="4 5">
    <name type="scientific">Methylomusa anaerophila</name>
    <dbReference type="NCBI Taxonomy" id="1930071"/>
    <lineage>
        <taxon>Bacteria</taxon>
        <taxon>Bacillati</taxon>
        <taxon>Bacillota</taxon>
        <taxon>Negativicutes</taxon>
        <taxon>Selenomonadales</taxon>
        <taxon>Sporomusaceae</taxon>
        <taxon>Methylomusa</taxon>
    </lineage>
</organism>
<dbReference type="InterPro" id="IPR057666">
    <property type="entry name" value="DrpA_SLOG"/>
</dbReference>
<dbReference type="PANTHER" id="PTHR43022">
    <property type="entry name" value="PROTEIN SMF"/>
    <property type="match status" value="1"/>
</dbReference>
<evidence type="ECO:0000256" key="1">
    <source>
        <dbReference type="ARBA" id="ARBA00006525"/>
    </source>
</evidence>
<dbReference type="PANTHER" id="PTHR43022:SF1">
    <property type="entry name" value="PROTEIN SMF"/>
    <property type="match status" value="1"/>
</dbReference>
<comment type="similarity">
    <text evidence="1">Belongs to the DprA/Smf family.</text>
</comment>
<feature type="domain" description="DprA winged helix" evidence="3">
    <location>
        <begin position="298"/>
        <end position="353"/>
    </location>
</feature>